<feature type="region of interest" description="Disordered" evidence="1">
    <location>
        <begin position="25"/>
        <end position="54"/>
    </location>
</feature>
<evidence type="ECO:0000313" key="2">
    <source>
        <dbReference type="EMBL" id="GMN56211.1"/>
    </source>
</evidence>
<protein>
    <submittedName>
        <fullName evidence="2">Uncharacterized protein</fullName>
    </submittedName>
</protein>
<evidence type="ECO:0000313" key="3">
    <source>
        <dbReference type="Proteomes" id="UP001187192"/>
    </source>
</evidence>
<name>A0AA88B1B8_FICCA</name>
<reference evidence="2" key="1">
    <citation type="submission" date="2023-07" db="EMBL/GenBank/DDBJ databases">
        <title>draft genome sequence of fig (Ficus carica).</title>
        <authorList>
            <person name="Takahashi T."/>
            <person name="Nishimura K."/>
        </authorList>
    </citation>
    <scope>NUCLEOTIDE SEQUENCE</scope>
</reference>
<dbReference type="AlphaFoldDB" id="A0AA88B1B8"/>
<gene>
    <name evidence="2" type="ORF">TIFTF001_025338</name>
</gene>
<evidence type="ECO:0000256" key="1">
    <source>
        <dbReference type="SAM" id="MobiDB-lite"/>
    </source>
</evidence>
<dbReference type="Proteomes" id="UP001187192">
    <property type="component" value="Unassembled WGS sequence"/>
</dbReference>
<proteinExistence type="predicted"/>
<keyword evidence="3" id="KW-1185">Reference proteome</keyword>
<sequence>MFKKFSNIRLMVKIVMMLNGSIPTGKLSEAGSSEPRFHEPSVSLSKKSVEKGREETEGADAKFINFGYLEENPASN</sequence>
<dbReference type="EMBL" id="BTGU01000062">
    <property type="protein sequence ID" value="GMN56211.1"/>
    <property type="molecule type" value="Genomic_DNA"/>
</dbReference>
<organism evidence="2 3">
    <name type="scientific">Ficus carica</name>
    <name type="common">Common fig</name>
    <dbReference type="NCBI Taxonomy" id="3494"/>
    <lineage>
        <taxon>Eukaryota</taxon>
        <taxon>Viridiplantae</taxon>
        <taxon>Streptophyta</taxon>
        <taxon>Embryophyta</taxon>
        <taxon>Tracheophyta</taxon>
        <taxon>Spermatophyta</taxon>
        <taxon>Magnoliopsida</taxon>
        <taxon>eudicotyledons</taxon>
        <taxon>Gunneridae</taxon>
        <taxon>Pentapetalae</taxon>
        <taxon>rosids</taxon>
        <taxon>fabids</taxon>
        <taxon>Rosales</taxon>
        <taxon>Moraceae</taxon>
        <taxon>Ficeae</taxon>
        <taxon>Ficus</taxon>
    </lineage>
</organism>
<comment type="caution">
    <text evidence="2">The sequence shown here is derived from an EMBL/GenBank/DDBJ whole genome shotgun (WGS) entry which is preliminary data.</text>
</comment>
<accession>A0AA88B1B8</accession>